<comment type="caution">
    <text evidence="3">The sequence shown here is derived from an EMBL/GenBank/DDBJ whole genome shotgun (WGS) entry which is preliminary data.</text>
</comment>
<dbReference type="NCBIfam" id="NF033580">
    <property type="entry name" value="transpos_IS5_3"/>
    <property type="match status" value="1"/>
</dbReference>
<feature type="domain" description="Insertion element IS402-like" evidence="2">
    <location>
        <begin position="64"/>
        <end position="140"/>
    </location>
</feature>
<keyword evidence="4" id="KW-1185">Reference proteome</keyword>
<dbReference type="InterPro" id="IPR025161">
    <property type="entry name" value="IS402-like_dom"/>
</dbReference>
<reference evidence="3 4" key="1">
    <citation type="submission" date="2022-07" db="EMBL/GenBank/DDBJ databases">
        <authorList>
            <person name="Phongsopitanun W."/>
            <person name="Tanasupawat S."/>
        </authorList>
    </citation>
    <scope>NUCLEOTIDE SEQUENCE [LARGE SCALE GENOMIC DNA]</scope>
    <source>
        <strain evidence="3 4">RCU-064</strain>
    </source>
</reference>
<name>A0ABT1VDV4_9ACTN</name>
<dbReference type="Pfam" id="PF13340">
    <property type="entry name" value="DUF4096"/>
    <property type="match status" value="1"/>
</dbReference>
<evidence type="ECO:0000259" key="1">
    <source>
        <dbReference type="Pfam" id="PF01609"/>
    </source>
</evidence>
<dbReference type="Proteomes" id="UP001204746">
    <property type="component" value="Unassembled WGS sequence"/>
</dbReference>
<feature type="domain" description="Transposase IS4-like" evidence="1">
    <location>
        <begin position="157"/>
        <end position="308"/>
    </location>
</feature>
<organism evidence="3 4">
    <name type="scientific">Streptomyces rugosispiralis</name>
    <dbReference type="NCBI Taxonomy" id="2967341"/>
    <lineage>
        <taxon>Bacteria</taxon>
        <taxon>Bacillati</taxon>
        <taxon>Actinomycetota</taxon>
        <taxon>Actinomycetes</taxon>
        <taxon>Kitasatosporales</taxon>
        <taxon>Streptomycetaceae</taxon>
        <taxon>Streptomyces</taxon>
    </lineage>
</organism>
<dbReference type="PANTHER" id="PTHR30007:SF0">
    <property type="entry name" value="TRANSPOSASE"/>
    <property type="match status" value="1"/>
</dbReference>
<dbReference type="PANTHER" id="PTHR30007">
    <property type="entry name" value="PHP DOMAIN PROTEIN"/>
    <property type="match status" value="1"/>
</dbReference>
<evidence type="ECO:0000259" key="2">
    <source>
        <dbReference type="Pfam" id="PF13340"/>
    </source>
</evidence>
<dbReference type="Pfam" id="PF01609">
    <property type="entry name" value="DDE_Tnp_1"/>
    <property type="match status" value="1"/>
</dbReference>
<gene>
    <name evidence="3" type="ORF">NP777_46745</name>
</gene>
<dbReference type="EMBL" id="JANIAA010000143">
    <property type="protein sequence ID" value="MCQ8195579.1"/>
    <property type="molecule type" value="Genomic_DNA"/>
</dbReference>
<dbReference type="InterPro" id="IPR002559">
    <property type="entry name" value="Transposase_11"/>
</dbReference>
<accession>A0ABT1VDV4</accession>
<evidence type="ECO:0000313" key="4">
    <source>
        <dbReference type="Proteomes" id="UP001204746"/>
    </source>
</evidence>
<dbReference type="RefSeq" id="WP_256656296.1">
    <property type="nucleotide sequence ID" value="NZ_JANIAA010000143.1"/>
</dbReference>
<evidence type="ECO:0000313" key="3">
    <source>
        <dbReference type="EMBL" id="MCQ8195579.1"/>
    </source>
</evidence>
<sequence length="326" mass="36770">MKTGPPEQLVGVESIEHQEAPVPQSPVSVIWQSNWAAPSCDCLAHVYGNAVDRSERQRRYPTDMTDGEWAAIRPLLPMPGWMRGRGGQPEAYCHRAMLDAIRYLVDNGIKRRAMPVDFPPWDRVYAFFRRWRDHALVKEFHDRLRGQVRERLGRDTEPTAGVIDSQSIKADAVVGADSRGFDGGKQINGRKQHVVVDTLGLLLGVMVTSADVGDRAAAQVLLHQVADAHCRLALVWADGGYTGSLVEYCLVTFALVLAIVKRSDDMRGFVVLPKQWIVERLFAHLMRTRRLARDFERRTASAEAMIYWSVILLMTRRLARSRSARA</sequence>
<protein>
    <submittedName>
        <fullName evidence="3">IS5 family transposase</fullName>
    </submittedName>
</protein>
<proteinExistence type="predicted"/>